<comment type="caution">
    <text evidence="1">The sequence shown here is derived from an EMBL/GenBank/DDBJ whole genome shotgun (WGS) entry which is preliminary data.</text>
</comment>
<gene>
    <name evidence="1" type="ORF">HA222_04460</name>
</gene>
<evidence type="ECO:0000313" key="2">
    <source>
        <dbReference type="Proteomes" id="UP000590964"/>
    </source>
</evidence>
<accession>A0A7J4JY32</accession>
<dbReference type="Proteomes" id="UP000590964">
    <property type="component" value="Unassembled WGS sequence"/>
</dbReference>
<dbReference type="EMBL" id="DUFW01000080">
    <property type="protein sequence ID" value="HIH21880.1"/>
    <property type="molecule type" value="Genomic_DNA"/>
</dbReference>
<dbReference type="AlphaFoldDB" id="A0A7J4JY32"/>
<feature type="non-terminal residue" evidence="1">
    <location>
        <position position="1"/>
    </location>
</feature>
<evidence type="ECO:0000313" key="1">
    <source>
        <dbReference type="EMBL" id="HIH21880.1"/>
    </source>
</evidence>
<name>A0A7J4JY32_9ARCH</name>
<reference evidence="2" key="1">
    <citation type="journal article" date="2020" name="bioRxiv">
        <title>A rank-normalized archaeal taxonomy based on genome phylogeny resolves widespread incomplete and uneven classifications.</title>
        <authorList>
            <person name="Rinke C."/>
            <person name="Chuvochina M."/>
            <person name="Mussig A.J."/>
            <person name="Chaumeil P.-A."/>
            <person name="Waite D.W."/>
            <person name="Whitman W.B."/>
            <person name="Parks D.H."/>
            <person name="Hugenholtz P."/>
        </authorList>
    </citation>
    <scope>NUCLEOTIDE SEQUENCE [LARGE SCALE GENOMIC DNA]</scope>
</reference>
<sequence length="61" mass="6886">IEILKEIDEGKFDNLISSGKTEPSEEKKKQLAEVAKDLSAKVKEREKQKAGLRLLTNQKGF</sequence>
<organism evidence="1 2">
    <name type="scientific">Candidatus Iainarchaeum sp</name>
    <dbReference type="NCBI Taxonomy" id="3101447"/>
    <lineage>
        <taxon>Archaea</taxon>
        <taxon>Candidatus Iainarchaeota</taxon>
        <taxon>Candidatus Iainarchaeia</taxon>
        <taxon>Candidatus Iainarchaeales</taxon>
        <taxon>Candidatus Iainarchaeaceae</taxon>
        <taxon>Candidatus Iainarchaeum</taxon>
    </lineage>
</organism>
<protein>
    <submittedName>
        <fullName evidence="1">Uncharacterized protein</fullName>
    </submittedName>
</protein>
<proteinExistence type="predicted"/>